<evidence type="ECO:0000256" key="19">
    <source>
        <dbReference type="SAM" id="Phobius"/>
    </source>
</evidence>
<dbReference type="InterPro" id="IPR001881">
    <property type="entry name" value="EGF-like_Ca-bd_dom"/>
</dbReference>
<dbReference type="GO" id="GO:0005886">
    <property type="term" value="C:plasma membrane"/>
    <property type="evidence" value="ECO:0007669"/>
    <property type="project" value="TreeGrafter"/>
</dbReference>
<evidence type="ECO:0000256" key="15">
    <source>
        <dbReference type="ARBA" id="ARBA00023180"/>
    </source>
</evidence>
<reference evidence="22" key="1">
    <citation type="submission" date="2023-03" db="EMBL/GenBank/DDBJ databases">
        <authorList>
            <person name="Steffen K."/>
            <person name="Cardenas P."/>
        </authorList>
    </citation>
    <scope>NUCLEOTIDE SEQUENCE</scope>
</reference>
<dbReference type="Gene3D" id="3.30.200.20">
    <property type="entry name" value="Phosphorylase Kinase, domain 1"/>
    <property type="match status" value="1"/>
</dbReference>
<dbReference type="InterPro" id="IPR001245">
    <property type="entry name" value="Ser-Thr/Tyr_kinase_cat_dom"/>
</dbReference>
<protein>
    <submittedName>
        <fullName evidence="22">Ephrin type-A receptor 8</fullName>
    </submittedName>
</protein>
<dbReference type="SMART" id="SM00219">
    <property type="entry name" value="TyrKc"/>
    <property type="match status" value="1"/>
</dbReference>
<name>A0AA35RWK8_GEOBA</name>
<keyword evidence="9" id="KW-0106">Calcium</keyword>
<evidence type="ECO:0000256" key="12">
    <source>
        <dbReference type="ARBA" id="ARBA00023136"/>
    </source>
</evidence>
<dbReference type="SUPFAM" id="SSF56112">
    <property type="entry name" value="Protein kinase-like (PK-like)"/>
    <property type="match status" value="1"/>
</dbReference>
<keyword evidence="3" id="KW-0808">Transferase</keyword>
<keyword evidence="23" id="KW-1185">Reference proteome</keyword>
<dbReference type="InterPro" id="IPR018097">
    <property type="entry name" value="EGF_Ca-bd_CS"/>
</dbReference>
<evidence type="ECO:0000256" key="8">
    <source>
        <dbReference type="ARBA" id="ARBA00022777"/>
    </source>
</evidence>
<feature type="binding site" evidence="18">
    <location>
        <position position="424"/>
    </location>
    <ligand>
        <name>ATP</name>
        <dbReference type="ChEBI" id="CHEBI:30616"/>
    </ligand>
</feature>
<dbReference type="AlphaFoldDB" id="A0AA35RWK8"/>
<dbReference type="CDD" id="cd00053">
    <property type="entry name" value="EGF"/>
    <property type="match status" value="1"/>
</dbReference>
<dbReference type="Proteomes" id="UP001174909">
    <property type="component" value="Unassembled WGS sequence"/>
</dbReference>
<evidence type="ECO:0000256" key="11">
    <source>
        <dbReference type="ARBA" id="ARBA00022989"/>
    </source>
</evidence>
<dbReference type="InterPro" id="IPR008266">
    <property type="entry name" value="Tyr_kinase_AS"/>
</dbReference>
<dbReference type="GO" id="GO:0043235">
    <property type="term" value="C:receptor complex"/>
    <property type="evidence" value="ECO:0007669"/>
    <property type="project" value="TreeGrafter"/>
</dbReference>
<dbReference type="PROSITE" id="PS01186">
    <property type="entry name" value="EGF_2"/>
    <property type="match status" value="4"/>
</dbReference>
<evidence type="ECO:0000256" key="14">
    <source>
        <dbReference type="ARBA" id="ARBA00023157"/>
    </source>
</evidence>
<proteinExistence type="predicted"/>
<dbReference type="InterPro" id="IPR000742">
    <property type="entry name" value="EGF"/>
</dbReference>
<dbReference type="InterPro" id="IPR050122">
    <property type="entry name" value="RTK"/>
</dbReference>
<dbReference type="FunFam" id="2.10.25.10:FF:000038">
    <property type="entry name" value="Fibrillin 2"/>
    <property type="match status" value="1"/>
</dbReference>
<keyword evidence="8" id="KW-0418">Kinase</keyword>
<dbReference type="Gene3D" id="1.10.510.10">
    <property type="entry name" value="Transferase(Phosphotransferase) domain 1"/>
    <property type="match status" value="1"/>
</dbReference>
<keyword evidence="14" id="KW-1015">Disulfide bond</keyword>
<dbReference type="Pfam" id="PF07714">
    <property type="entry name" value="PK_Tyr_Ser-Thr"/>
    <property type="match status" value="1"/>
</dbReference>
<evidence type="ECO:0000259" key="20">
    <source>
        <dbReference type="PROSITE" id="PS50011"/>
    </source>
</evidence>
<keyword evidence="2 17" id="KW-0245">EGF-like domain</keyword>
<dbReference type="GO" id="GO:0048513">
    <property type="term" value="P:animal organ development"/>
    <property type="evidence" value="ECO:0007669"/>
    <property type="project" value="UniProtKB-ARBA"/>
</dbReference>
<dbReference type="CDD" id="cd00192">
    <property type="entry name" value="PTKc"/>
    <property type="match status" value="1"/>
</dbReference>
<dbReference type="PROSITE" id="PS50026">
    <property type="entry name" value="EGF_3"/>
    <property type="match status" value="4"/>
</dbReference>
<dbReference type="InterPro" id="IPR049883">
    <property type="entry name" value="NOTCH1_EGF-like"/>
</dbReference>
<evidence type="ECO:0000256" key="3">
    <source>
        <dbReference type="ARBA" id="ARBA00022679"/>
    </source>
</evidence>
<evidence type="ECO:0000256" key="13">
    <source>
        <dbReference type="ARBA" id="ARBA00023137"/>
    </source>
</evidence>
<evidence type="ECO:0000256" key="5">
    <source>
        <dbReference type="ARBA" id="ARBA00022729"/>
    </source>
</evidence>
<comment type="subcellular location">
    <subcellularLocation>
        <location evidence="1">Membrane</location>
        <topology evidence="1">Single-pass type I membrane protein</topology>
    </subcellularLocation>
</comment>
<dbReference type="PANTHER" id="PTHR24416">
    <property type="entry name" value="TYROSINE-PROTEIN KINASE RECEPTOR"/>
    <property type="match status" value="1"/>
</dbReference>
<accession>A0AA35RWK8</accession>
<dbReference type="PANTHER" id="PTHR24416:SF631">
    <property type="entry name" value="SERINE_THREONINE_TYROSINE KINASE 1"/>
    <property type="match status" value="1"/>
</dbReference>
<keyword evidence="11 19" id="KW-1133">Transmembrane helix</keyword>
<keyword evidence="5" id="KW-0732">Signal</keyword>
<feature type="domain" description="Protein kinase" evidence="20">
    <location>
        <begin position="393"/>
        <end position="662"/>
    </location>
</feature>
<evidence type="ECO:0000256" key="9">
    <source>
        <dbReference type="ARBA" id="ARBA00022837"/>
    </source>
</evidence>
<dbReference type="PROSITE" id="PS50011">
    <property type="entry name" value="PROTEIN_KINASE_DOM"/>
    <property type="match status" value="1"/>
</dbReference>
<keyword evidence="6" id="KW-0677">Repeat</keyword>
<keyword evidence="15" id="KW-0325">Glycoprotein</keyword>
<feature type="domain" description="EGF-like" evidence="21">
    <location>
        <begin position="71"/>
        <end position="112"/>
    </location>
</feature>
<keyword evidence="4 19" id="KW-0812">Transmembrane</keyword>
<dbReference type="FunFam" id="1.10.510.10:FF:000554">
    <property type="entry name" value="Predicted protein"/>
    <property type="match status" value="1"/>
</dbReference>
<dbReference type="Gene3D" id="2.10.25.10">
    <property type="entry name" value="Laminin"/>
    <property type="match status" value="4"/>
</dbReference>
<dbReference type="CDD" id="cd00054">
    <property type="entry name" value="EGF_CA"/>
    <property type="match status" value="3"/>
</dbReference>
<evidence type="ECO:0000256" key="1">
    <source>
        <dbReference type="ARBA" id="ARBA00004479"/>
    </source>
</evidence>
<evidence type="ECO:0000256" key="4">
    <source>
        <dbReference type="ARBA" id="ARBA00022692"/>
    </source>
</evidence>
<dbReference type="PROSITE" id="PS01187">
    <property type="entry name" value="EGF_CA"/>
    <property type="match status" value="2"/>
</dbReference>
<keyword evidence="10 18" id="KW-0067">ATP-binding</keyword>
<evidence type="ECO:0000256" key="17">
    <source>
        <dbReference type="PROSITE-ProRule" id="PRU00076"/>
    </source>
</evidence>
<dbReference type="SUPFAM" id="SSF57184">
    <property type="entry name" value="Growth factor receptor domain"/>
    <property type="match status" value="1"/>
</dbReference>
<dbReference type="SUPFAM" id="SSF57196">
    <property type="entry name" value="EGF/Laminin"/>
    <property type="match status" value="1"/>
</dbReference>
<evidence type="ECO:0000313" key="22">
    <source>
        <dbReference type="EMBL" id="CAI8019034.1"/>
    </source>
</evidence>
<dbReference type="PROSITE" id="PS00010">
    <property type="entry name" value="ASX_HYDROXYL"/>
    <property type="match status" value="4"/>
</dbReference>
<evidence type="ECO:0000259" key="21">
    <source>
        <dbReference type="PROSITE" id="PS50026"/>
    </source>
</evidence>
<dbReference type="PROSITE" id="PS00107">
    <property type="entry name" value="PROTEIN_KINASE_ATP"/>
    <property type="match status" value="1"/>
</dbReference>
<feature type="domain" description="EGF-like" evidence="21">
    <location>
        <begin position="113"/>
        <end position="153"/>
    </location>
</feature>
<evidence type="ECO:0000256" key="16">
    <source>
        <dbReference type="ARBA" id="ARBA00051243"/>
    </source>
</evidence>
<keyword evidence="7 18" id="KW-0547">Nucleotide-binding</keyword>
<organism evidence="22 23">
    <name type="scientific">Geodia barretti</name>
    <name type="common">Barrett's horny sponge</name>
    <dbReference type="NCBI Taxonomy" id="519541"/>
    <lineage>
        <taxon>Eukaryota</taxon>
        <taxon>Metazoa</taxon>
        <taxon>Porifera</taxon>
        <taxon>Demospongiae</taxon>
        <taxon>Heteroscleromorpha</taxon>
        <taxon>Tetractinellida</taxon>
        <taxon>Astrophorina</taxon>
        <taxon>Geodiidae</taxon>
        <taxon>Geodia</taxon>
    </lineage>
</organism>
<dbReference type="PROSITE" id="PS00109">
    <property type="entry name" value="PROTEIN_KINASE_TYR"/>
    <property type="match status" value="1"/>
</dbReference>
<comment type="catalytic activity">
    <reaction evidence="16">
        <text>L-tyrosyl-[protein] + ATP = O-phospho-L-tyrosyl-[protein] + ADP + H(+)</text>
        <dbReference type="Rhea" id="RHEA:10596"/>
        <dbReference type="Rhea" id="RHEA-COMP:10136"/>
        <dbReference type="Rhea" id="RHEA-COMP:20101"/>
        <dbReference type="ChEBI" id="CHEBI:15378"/>
        <dbReference type="ChEBI" id="CHEBI:30616"/>
        <dbReference type="ChEBI" id="CHEBI:46858"/>
        <dbReference type="ChEBI" id="CHEBI:61978"/>
        <dbReference type="ChEBI" id="CHEBI:456216"/>
        <dbReference type="EC" id="2.7.10.1"/>
    </reaction>
</comment>
<dbReference type="InterPro" id="IPR000152">
    <property type="entry name" value="EGF-type_Asp/Asn_hydroxyl_site"/>
</dbReference>
<evidence type="ECO:0000256" key="2">
    <source>
        <dbReference type="ARBA" id="ARBA00022536"/>
    </source>
</evidence>
<dbReference type="InterPro" id="IPR020635">
    <property type="entry name" value="Tyr_kinase_cat_dom"/>
</dbReference>
<keyword evidence="22" id="KW-0675">Receptor</keyword>
<dbReference type="FunFam" id="2.10.25.10:FF:000202">
    <property type="entry name" value="Multiple epidermal growth factor-like domains 8"/>
    <property type="match status" value="1"/>
</dbReference>
<dbReference type="InterPro" id="IPR017441">
    <property type="entry name" value="Protein_kinase_ATP_BS"/>
</dbReference>
<keyword evidence="12 19" id="KW-0472">Membrane</keyword>
<comment type="caution">
    <text evidence="22">The sequence shown here is derived from an EMBL/GenBank/DDBJ whole genome shotgun (WGS) entry which is preliminary data.</text>
</comment>
<dbReference type="GO" id="GO:0005509">
    <property type="term" value="F:calcium ion binding"/>
    <property type="evidence" value="ECO:0007669"/>
    <property type="project" value="InterPro"/>
</dbReference>
<feature type="domain" description="EGF-like" evidence="21">
    <location>
        <begin position="30"/>
        <end position="70"/>
    </location>
</feature>
<evidence type="ECO:0000256" key="7">
    <source>
        <dbReference type="ARBA" id="ARBA00022741"/>
    </source>
</evidence>
<evidence type="ECO:0000256" key="10">
    <source>
        <dbReference type="ARBA" id="ARBA00022840"/>
    </source>
</evidence>
<evidence type="ECO:0000313" key="23">
    <source>
        <dbReference type="Proteomes" id="UP001174909"/>
    </source>
</evidence>
<feature type="transmembrane region" description="Helical" evidence="19">
    <location>
        <begin position="173"/>
        <end position="200"/>
    </location>
</feature>
<dbReference type="PRINTS" id="PR00109">
    <property type="entry name" value="TYRKINASE"/>
</dbReference>
<evidence type="ECO:0000256" key="6">
    <source>
        <dbReference type="ARBA" id="ARBA00022737"/>
    </source>
</evidence>
<gene>
    <name evidence="22" type="ORF">GBAR_LOCUS11487</name>
</gene>
<keyword evidence="13" id="KW-0829">Tyrosine-protein kinase</keyword>
<sequence>MKNADCYNNDGSYTCTCKQGYTGNGNICSDVDECTESPVVCAGAERCDNTRGSYQCLCEAGYTWDGNSCGDVDECSMGMSNECSPVAECVNTIGSYSCQCTQGYRGNGSYCLDINECYEQSYDCHQNANCSNTDGGYECHCSGGYTGNGTECEAVPEVSGPERQRGSESGPGIGLVAGVVVAGLLLVVVVLIVVGILCAFKIRLRSKSVRLPTSADPGFDNVIYGASNGSIQMGSIRKQSNSGGPLQNCSSATDENELRVLENPMYNGIPAHGEEESHLSSLYDTPMEKQTYSVQSCVESNVYDYASLPQGGCPQNGNGAPLECYSAVDYYSTLNEYSYMEQDYGDIIKKVERCGGAVEEDGANLYYSPAEREDELYQQLQKQRIKSIPSSHIKKLGVLGSGEFGTVCKGQWVYADKKLDVAIKVLSDASDETSKVKFLQEAAIMSQFRHPNVIKLYGVVSDGREIMLIVELLEKGDLRQALNKMRPDPGQLHSVDLPLTLLAFSRQTALGMLYLSGKGFVHRDIAARNILLSHNNICKISDFGMSRDLEDENYYMSQGGKVPVKWTAPEALAYKKYSTASDVWSYGCLLYEIWSLGHKPFEGYTNQEVVQQLQTGYRLPPPPGCPEAIYNLMMDCWNPDPAERPTFQQILLTLLGDDKALLAVPTEERASHSLAGVLGSPLEAGHSMYLNRQNSYLTI</sequence>
<dbReference type="Pfam" id="PF12947">
    <property type="entry name" value="EGF_3"/>
    <property type="match status" value="2"/>
</dbReference>
<dbReference type="SMART" id="SM00181">
    <property type="entry name" value="EGF"/>
    <property type="match status" value="4"/>
</dbReference>
<dbReference type="EMBL" id="CASHTH010001722">
    <property type="protein sequence ID" value="CAI8019034.1"/>
    <property type="molecule type" value="Genomic_DNA"/>
</dbReference>
<comment type="caution">
    <text evidence="17">Lacks conserved residue(s) required for the propagation of feature annotation.</text>
</comment>
<dbReference type="GO" id="GO:0004714">
    <property type="term" value="F:transmembrane receptor protein tyrosine kinase activity"/>
    <property type="evidence" value="ECO:0007669"/>
    <property type="project" value="UniProtKB-EC"/>
</dbReference>
<dbReference type="SMART" id="SM00179">
    <property type="entry name" value="EGF_CA"/>
    <property type="match status" value="4"/>
</dbReference>
<dbReference type="InterPro" id="IPR011009">
    <property type="entry name" value="Kinase-like_dom_sf"/>
</dbReference>
<dbReference type="GO" id="GO:0007169">
    <property type="term" value="P:cell surface receptor protein tyrosine kinase signaling pathway"/>
    <property type="evidence" value="ECO:0007669"/>
    <property type="project" value="TreeGrafter"/>
</dbReference>
<dbReference type="GO" id="GO:0005524">
    <property type="term" value="F:ATP binding"/>
    <property type="evidence" value="ECO:0007669"/>
    <property type="project" value="UniProtKB-UniRule"/>
</dbReference>
<dbReference type="Pfam" id="PF07645">
    <property type="entry name" value="EGF_CA"/>
    <property type="match status" value="2"/>
</dbReference>
<dbReference type="InterPro" id="IPR000719">
    <property type="entry name" value="Prot_kinase_dom"/>
</dbReference>
<dbReference type="InterPro" id="IPR009030">
    <property type="entry name" value="Growth_fac_rcpt_cys_sf"/>
</dbReference>
<feature type="domain" description="EGF-like" evidence="21">
    <location>
        <begin position="1"/>
        <end position="29"/>
    </location>
</feature>
<dbReference type="InterPro" id="IPR024731">
    <property type="entry name" value="NELL2-like_EGF"/>
</dbReference>
<dbReference type="GO" id="GO:0048731">
    <property type="term" value="P:system development"/>
    <property type="evidence" value="ECO:0007669"/>
    <property type="project" value="UniProtKB-ARBA"/>
</dbReference>
<evidence type="ECO:0000256" key="18">
    <source>
        <dbReference type="PROSITE-ProRule" id="PRU10141"/>
    </source>
</evidence>
<dbReference type="FunFam" id="2.10.25.10:FF:000017">
    <property type="entry name" value="latent-transforming growth factor beta-binding protein 4 isoform X1"/>
    <property type="match status" value="1"/>
</dbReference>